<dbReference type="InterPro" id="IPR032675">
    <property type="entry name" value="LRR_dom_sf"/>
</dbReference>
<keyword evidence="2" id="KW-1185">Reference proteome</keyword>
<dbReference type="AlphaFoldDB" id="A0A8H4UMK4"/>
<gene>
    <name evidence="1" type="ORF">FZEAL_4082</name>
</gene>
<organism evidence="1 2">
    <name type="scientific">Fusarium zealandicum</name>
    <dbReference type="NCBI Taxonomy" id="1053134"/>
    <lineage>
        <taxon>Eukaryota</taxon>
        <taxon>Fungi</taxon>
        <taxon>Dikarya</taxon>
        <taxon>Ascomycota</taxon>
        <taxon>Pezizomycotina</taxon>
        <taxon>Sordariomycetes</taxon>
        <taxon>Hypocreomycetidae</taxon>
        <taxon>Hypocreales</taxon>
        <taxon>Nectriaceae</taxon>
        <taxon>Fusarium</taxon>
        <taxon>Fusarium staphyleae species complex</taxon>
    </lineage>
</organism>
<evidence type="ECO:0000313" key="2">
    <source>
        <dbReference type="Proteomes" id="UP000635477"/>
    </source>
</evidence>
<evidence type="ECO:0008006" key="3">
    <source>
        <dbReference type="Google" id="ProtNLM"/>
    </source>
</evidence>
<dbReference type="Gene3D" id="3.80.10.10">
    <property type="entry name" value="Ribonuclease Inhibitor"/>
    <property type="match status" value="1"/>
</dbReference>
<name>A0A8H4UMK4_9HYPO</name>
<dbReference type="SUPFAM" id="SSF52047">
    <property type="entry name" value="RNI-like"/>
    <property type="match status" value="1"/>
</dbReference>
<reference evidence="1" key="2">
    <citation type="submission" date="2020-05" db="EMBL/GenBank/DDBJ databases">
        <authorList>
            <person name="Kim H.-S."/>
            <person name="Proctor R.H."/>
            <person name="Brown D.W."/>
        </authorList>
    </citation>
    <scope>NUCLEOTIDE SEQUENCE</scope>
    <source>
        <strain evidence="1">NRRL 22465</strain>
    </source>
</reference>
<protein>
    <recommendedName>
        <fullName evidence="3">F-box domain-containing protein</fullName>
    </recommendedName>
</protein>
<dbReference type="EMBL" id="JABEYC010000279">
    <property type="protein sequence ID" value="KAF4979778.1"/>
    <property type="molecule type" value="Genomic_DNA"/>
</dbReference>
<accession>A0A8H4UMK4</accession>
<comment type="caution">
    <text evidence="1">The sequence shown here is derived from an EMBL/GenBank/DDBJ whole genome shotgun (WGS) entry which is preliminary data.</text>
</comment>
<sequence length="637" mass="72203">MDKDITSLMMASFAGTARDEFGRGQDRRRSLLLDTVMGNRQRVSRSLFLQLPAEILADIVDLLADDASALACLAIVNSDCRQLARCCQFAEVHLDYSLQAKRLTLDLVQDFAKGQQSTVGASVRRVTFASSASHVADSHPEVFDTIWGEAAHEYSHEQRKRLRELANKQYKVVQTGAISAISLAMPNLETLIWEDRFALDQYFFASIFRSSARHVKLNNIFIDAACSVEPSLCPATWPLCSLDLYTYITDHERQRTSADPSTSITLFETIFRLCAATIESLSWKCMFISDGSEVSLGSNPPSFPRLRCLRLRSISLDRIAFSSLIASPLRHLELSLKPSWYWDCISCHESLRYLESFVVDDVPLENESCSHIADFISQHDHLQKLCLHDKRTDAGHVAHLDRYIIPALGSGSFSHLSCLSLAWGGGSLSLNEPMRPHETHVSEESLATIGKITSLEKLSLCSGVISGWRNQWLVDHTKLRTHLRGLIRLRILALSRDTYKYTCPRTEFDPVFDRYYSDQILGPEERTDAQNRPELDVDDTTGQISELEITEHDQEDDDENGWRITLWERAHRNRMLVHAEAYAVLLPKLEWMLCGQRPIGFQPDLQDATAPRKAVPLTKERDECYTFLRKTFALGED</sequence>
<dbReference type="Proteomes" id="UP000635477">
    <property type="component" value="Unassembled WGS sequence"/>
</dbReference>
<evidence type="ECO:0000313" key="1">
    <source>
        <dbReference type="EMBL" id="KAF4979778.1"/>
    </source>
</evidence>
<dbReference type="OrthoDB" id="3257981at2759"/>
<reference evidence="1" key="1">
    <citation type="journal article" date="2020" name="BMC Genomics">
        <title>Correction to: Identification and distribution of gene clusters required for synthesis of sphingolipid metabolism inhibitors in diverse species of the filamentous fungus Fusarium.</title>
        <authorList>
            <person name="Kim H.S."/>
            <person name="Lohmar J.M."/>
            <person name="Busman M."/>
            <person name="Brown D.W."/>
            <person name="Naumann T.A."/>
            <person name="Divon H.H."/>
            <person name="Lysoe E."/>
            <person name="Uhlig S."/>
            <person name="Proctor R.H."/>
        </authorList>
    </citation>
    <scope>NUCLEOTIDE SEQUENCE</scope>
    <source>
        <strain evidence="1">NRRL 22465</strain>
    </source>
</reference>
<proteinExistence type="predicted"/>